<evidence type="ECO:0008006" key="3">
    <source>
        <dbReference type="Google" id="ProtNLM"/>
    </source>
</evidence>
<dbReference type="Proteomes" id="UP001596328">
    <property type="component" value="Unassembled WGS sequence"/>
</dbReference>
<protein>
    <recommendedName>
        <fullName evidence="3">Small CPxCG-related zinc finger protein</fullName>
    </recommendedName>
</protein>
<evidence type="ECO:0000313" key="1">
    <source>
        <dbReference type="EMBL" id="MFC6724811.1"/>
    </source>
</evidence>
<comment type="caution">
    <text evidence="1">The sequence shown here is derived from an EMBL/GenBank/DDBJ whole genome shotgun (WGS) entry which is preliminary data.</text>
</comment>
<proteinExistence type="predicted"/>
<dbReference type="EMBL" id="JBHSWU010000288">
    <property type="protein sequence ID" value="MFC6724811.1"/>
    <property type="molecule type" value="Genomic_DNA"/>
</dbReference>
<gene>
    <name evidence="1" type="ORF">ACFQE1_10605</name>
</gene>
<evidence type="ECO:0000313" key="2">
    <source>
        <dbReference type="Proteomes" id="UP001596328"/>
    </source>
</evidence>
<sequence length="61" mass="6332">MSIFRELGRRVGQFTEDAKAAAEEHGGSECADCGERVDGSPDACPECGSVNVTPRSDADGS</sequence>
<dbReference type="AlphaFoldDB" id="A0ABD5S049"/>
<organism evidence="1 2">
    <name type="scientific">Halobium palmae</name>
    <dbReference type="NCBI Taxonomy" id="1776492"/>
    <lineage>
        <taxon>Archaea</taxon>
        <taxon>Methanobacteriati</taxon>
        <taxon>Methanobacteriota</taxon>
        <taxon>Stenosarchaea group</taxon>
        <taxon>Halobacteria</taxon>
        <taxon>Halobacteriales</taxon>
        <taxon>Haloferacaceae</taxon>
        <taxon>Halobium</taxon>
    </lineage>
</organism>
<reference evidence="1 2" key="1">
    <citation type="journal article" date="2019" name="Int. J. Syst. Evol. Microbiol.">
        <title>The Global Catalogue of Microorganisms (GCM) 10K type strain sequencing project: providing services to taxonomists for standard genome sequencing and annotation.</title>
        <authorList>
            <consortium name="The Broad Institute Genomics Platform"/>
            <consortium name="The Broad Institute Genome Sequencing Center for Infectious Disease"/>
            <person name="Wu L."/>
            <person name="Ma J."/>
        </authorList>
    </citation>
    <scope>NUCLEOTIDE SEQUENCE [LARGE SCALE GENOMIC DNA]</scope>
    <source>
        <strain evidence="1 2">NBRC 111368</strain>
    </source>
</reference>
<accession>A0ABD5S049</accession>
<keyword evidence="2" id="KW-1185">Reference proteome</keyword>
<name>A0ABD5S049_9EURY</name>